<dbReference type="InterPro" id="IPR036533">
    <property type="entry name" value="BAG_dom_sf"/>
</dbReference>
<keyword evidence="2" id="KW-0143">Chaperone</keyword>
<dbReference type="Pfam" id="PF02179">
    <property type="entry name" value="BAG"/>
    <property type="match status" value="1"/>
</dbReference>
<feature type="domain" description="Ubiquitin-like" evidence="3">
    <location>
        <begin position="2"/>
        <end position="82"/>
    </location>
</feature>
<reference evidence="5" key="1">
    <citation type="journal article" date="2002" name="Science">
        <title>The draft genome of Ciona intestinalis: insights into chordate and vertebrate origins.</title>
        <authorList>
            <person name="Dehal P."/>
            <person name="Satou Y."/>
            <person name="Campbell R.K."/>
            <person name="Chapman J."/>
            <person name="Degnan B."/>
            <person name="De Tomaso A."/>
            <person name="Davidson B."/>
            <person name="Di Gregorio A."/>
            <person name="Gelpke M."/>
            <person name="Goodstein D.M."/>
            <person name="Harafuji N."/>
            <person name="Hastings K.E."/>
            <person name="Ho I."/>
            <person name="Hotta K."/>
            <person name="Huang W."/>
            <person name="Kawashima T."/>
            <person name="Lemaire P."/>
            <person name="Martinez D."/>
            <person name="Meinertzhagen I.A."/>
            <person name="Necula S."/>
            <person name="Nonaka M."/>
            <person name="Putnam N."/>
            <person name="Rash S."/>
            <person name="Saiga H."/>
            <person name="Satake M."/>
            <person name="Terry A."/>
            <person name="Yamada L."/>
            <person name="Wang H.G."/>
            <person name="Awazu S."/>
            <person name="Azumi K."/>
            <person name="Boore J."/>
            <person name="Branno M."/>
            <person name="Chin-Bow S."/>
            <person name="DeSantis R."/>
            <person name="Doyle S."/>
            <person name="Francino P."/>
            <person name="Keys D.N."/>
            <person name="Haga S."/>
            <person name="Hayashi H."/>
            <person name="Hino K."/>
            <person name="Imai K.S."/>
            <person name="Inaba K."/>
            <person name="Kano S."/>
            <person name="Kobayashi K."/>
            <person name="Kobayashi M."/>
            <person name="Lee B.I."/>
            <person name="Makabe K.W."/>
            <person name="Manohar C."/>
            <person name="Matassi G."/>
            <person name="Medina M."/>
            <person name="Mochizuki Y."/>
            <person name="Mount S."/>
            <person name="Morishita T."/>
            <person name="Miura S."/>
            <person name="Nakayama A."/>
            <person name="Nishizaka S."/>
            <person name="Nomoto H."/>
            <person name="Ohta F."/>
            <person name="Oishi K."/>
            <person name="Rigoutsos I."/>
            <person name="Sano M."/>
            <person name="Sasaki A."/>
            <person name="Sasakura Y."/>
            <person name="Shoguchi E."/>
            <person name="Shin-i T."/>
            <person name="Spagnuolo A."/>
            <person name="Stainier D."/>
            <person name="Suzuki M.M."/>
            <person name="Tassy O."/>
            <person name="Takatori N."/>
            <person name="Tokuoka M."/>
            <person name="Yagi K."/>
            <person name="Yoshizaki F."/>
            <person name="Wada S."/>
            <person name="Zhang C."/>
            <person name="Hyatt P.D."/>
            <person name="Larimer F."/>
            <person name="Detter C."/>
            <person name="Doggett N."/>
            <person name="Glavina T."/>
            <person name="Hawkins T."/>
            <person name="Richardson P."/>
            <person name="Lucas S."/>
            <person name="Kohara Y."/>
            <person name="Levine M."/>
            <person name="Satoh N."/>
            <person name="Rokhsar D.S."/>
        </authorList>
    </citation>
    <scope>NUCLEOTIDE SEQUENCE [LARGE SCALE GENOMIC DNA]</scope>
</reference>
<dbReference type="SUPFAM" id="SSF54236">
    <property type="entry name" value="Ubiquitin-like"/>
    <property type="match status" value="1"/>
</dbReference>
<accession>F6YQ21</accession>
<organism evidence="4 5">
    <name type="scientific">Ciona intestinalis</name>
    <name type="common">Transparent sea squirt</name>
    <name type="synonym">Ascidia intestinalis</name>
    <dbReference type="NCBI Taxonomy" id="7719"/>
    <lineage>
        <taxon>Eukaryota</taxon>
        <taxon>Metazoa</taxon>
        <taxon>Chordata</taxon>
        <taxon>Tunicata</taxon>
        <taxon>Ascidiacea</taxon>
        <taxon>Phlebobranchia</taxon>
        <taxon>Cionidae</taxon>
        <taxon>Ciona</taxon>
    </lineage>
</organism>
<dbReference type="InterPro" id="IPR003103">
    <property type="entry name" value="BAG_domain"/>
</dbReference>
<dbReference type="GO" id="GO:0000774">
    <property type="term" value="F:adenyl-nucleotide exchange factor activity"/>
    <property type="evidence" value="ECO:0000318"/>
    <property type="project" value="GO_Central"/>
</dbReference>
<dbReference type="Proteomes" id="UP000008144">
    <property type="component" value="Chromosome 3"/>
</dbReference>
<evidence type="ECO:0000256" key="1">
    <source>
        <dbReference type="ARBA" id="ARBA00022374"/>
    </source>
</evidence>
<dbReference type="FunCoup" id="F6YQ21">
    <property type="interactions" value="48"/>
</dbReference>
<reference evidence="4" key="2">
    <citation type="journal article" date="2008" name="Genome Biol.">
        <title>Improved genome assembly and evidence-based global gene model set for the chordate Ciona intestinalis: new insight into intron and operon populations.</title>
        <authorList>
            <person name="Satou Y."/>
            <person name="Mineta K."/>
            <person name="Ogasawara M."/>
            <person name="Sasakura Y."/>
            <person name="Shoguchi E."/>
            <person name="Ueno K."/>
            <person name="Yamada L."/>
            <person name="Matsumoto J."/>
            <person name="Wasserscheid J."/>
            <person name="Dewar K."/>
            <person name="Wiley G.B."/>
            <person name="Macmil S.L."/>
            <person name="Roe B.A."/>
            <person name="Zeller R.W."/>
            <person name="Hastings K.E."/>
            <person name="Lemaire P."/>
            <person name="Lindquist E."/>
            <person name="Endo T."/>
            <person name="Hotta K."/>
            <person name="Inaba K."/>
        </authorList>
    </citation>
    <scope>NUCLEOTIDE SEQUENCE [LARGE SCALE GENOMIC DNA]</scope>
    <source>
        <strain evidence="4">wild type</strain>
    </source>
</reference>
<dbReference type="Gene3D" id="1.20.58.120">
    <property type="entry name" value="BAG domain"/>
    <property type="match status" value="1"/>
</dbReference>
<dbReference type="GeneTree" id="ENSGT00450000040296"/>
<dbReference type="GO" id="GO:0005634">
    <property type="term" value="C:nucleus"/>
    <property type="evidence" value="ECO:0000318"/>
    <property type="project" value="GO_Central"/>
</dbReference>
<protein>
    <recommendedName>
        <fullName evidence="1">BAG family molecular chaperone regulator 1</fullName>
    </recommendedName>
</protein>
<dbReference type="InParanoid" id="F6YQ21"/>
<dbReference type="Pfam" id="PF00240">
    <property type="entry name" value="ubiquitin"/>
    <property type="match status" value="1"/>
</dbReference>
<dbReference type="PROSITE" id="PS50053">
    <property type="entry name" value="UBIQUITIN_2"/>
    <property type="match status" value="1"/>
</dbReference>
<dbReference type="PANTHER" id="PTHR12329:SF16">
    <property type="entry name" value="BAG FAMILY MOLECULAR CHAPERONE REGULATOR 1"/>
    <property type="match status" value="1"/>
</dbReference>
<evidence type="ECO:0000313" key="5">
    <source>
        <dbReference type="Proteomes" id="UP000008144"/>
    </source>
</evidence>
<dbReference type="Ensembl" id="ENSCINT00000023416.2">
    <property type="protein sequence ID" value="ENSCINP00000023170.2"/>
    <property type="gene ID" value="ENSCING00000012405.2"/>
</dbReference>
<dbReference type="GO" id="GO:0005829">
    <property type="term" value="C:cytosol"/>
    <property type="evidence" value="ECO:0000318"/>
    <property type="project" value="GO_Central"/>
</dbReference>
<dbReference type="AlphaFoldDB" id="F6YQ21"/>
<dbReference type="EMBL" id="EAAA01001766">
    <property type="status" value="NOT_ANNOTATED_CDS"/>
    <property type="molecule type" value="Genomic_DNA"/>
</dbReference>
<dbReference type="GO" id="GO:0005737">
    <property type="term" value="C:cytoplasm"/>
    <property type="evidence" value="ECO:0000318"/>
    <property type="project" value="GO_Central"/>
</dbReference>
<dbReference type="PANTHER" id="PTHR12329">
    <property type="entry name" value="BCL2-ASSOCIATED ATHANOGENE"/>
    <property type="match status" value="1"/>
</dbReference>
<reference evidence="4" key="4">
    <citation type="submission" date="2025-09" db="UniProtKB">
        <authorList>
            <consortium name="Ensembl"/>
        </authorList>
    </citation>
    <scope>IDENTIFICATION</scope>
</reference>
<dbReference type="GO" id="GO:0050821">
    <property type="term" value="P:protein stabilization"/>
    <property type="evidence" value="ECO:0000318"/>
    <property type="project" value="GO_Central"/>
</dbReference>
<dbReference type="InterPro" id="IPR039773">
    <property type="entry name" value="BAG_chaperone_regulator"/>
</dbReference>
<proteinExistence type="predicted"/>
<evidence type="ECO:0000313" key="4">
    <source>
        <dbReference type="Ensembl" id="ENSCINP00000023170.2"/>
    </source>
</evidence>
<keyword evidence="5" id="KW-1185">Reference proteome</keyword>
<dbReference type="STRING" id="7719.ENSCINP00000023170"/>
<evidence type="ECO:0000259" key="3">
    <source>
        <dbReference type="PROSITE" id="PS50053"/>
    </source>
</evidence>
<dbReference type="InterPro" id="IPR029071">
    <property type="entry name" value="Ubiquitin-like_domsf"/>
</dbReference>
<name>F6YQ21_CIOIN</name>
<dbReference type="GO" id="GO:0016020">
    <property type="term" value="C:membrane"/>
    <property type="evidence" value="ECO:0000318"/>
    <property type="project" value="GO_Central"/>
</dbReference>
<dbReference type="SUPFAM" id="SSF63491">
    <property type="entry name" value="BAG domain"/>
    <property type="match status" value="1"/>
</dbReference>
<sequence length="193" mass="21984">NLQISMKITLTVGATRHPVEIPEDATVKDLMQTVVEKCKITPENQKLIHRGVTISSDPEKLLTSCDVKSRSRVMVIGKRYDDGEDVALHNLEMIEKDVRSVMRTFDELHEQIDSIMKGFLDEEHKNKAFKQIKKKLLTSSHLLMQSLETMDQMVLGPEFSNARRIRKTMVDKIQSALTSCDKLVAMVDKFIAV</sequence>
<dbReference type="OMA" id="HSECNEK"/>
<dbReference type="Gene3D" id="3.10.20.90">
    <property type="entry name" value="Phosphatidylinositol 3-kinase Catalytic Subunit, Chain A, domain 1"/>
    <property type="match status" value="1"/>
</dbReference>
<dbReference type="InterPro" id="IPR000626">
    <property type="entry name" value="Ubiquitin-like_dom"/>
</dbReference>
<dbReference type="SMART" id="SM00213">
    <property type="entry name" value="UBQ"/>
    <property type="match status" value="1"/>
</dbReference>
<dbReference type="GO" id="GO:0051087">
    <property type="term" value="F:protein-folding chaperone binding"/>
    <property type="evidence" value="ECO:0000318"/>
    <property type="project" value="GO_Central"/>
</dbReference>
<evidence type="ECO:0000256" key="2">
    <source>
        <dbReference type="ARBA" id="ARBA00023186"/>
    </source>
</evidence>
<reference evidence="4" key="3">
    <citation type="submission" date="2025-08" db="UniProtKB">
        <authorList>
            <consortium name="Ensembl"/>
        </authorList>
    </citation>
    <scope>IDENTIFICATION</scope>
</reference>
<dbReference type="HOGENOM" id="CLU_055378_1_0_1"/>